<name>A0ABN1J128_9GAMM</name>
<organism evidence="1 2">
    <name type="scientific">Dokdonella soli</name>
    <dbReference type="NCBI Taxonomy" id="529810"/>
    <lineage>
        <taxon>Bacteria</taxon>
        <taxon>Pseudomonadati</taxon>
        <taxon>Pseudomonadota</taxon>
        <taxon>Gammaproteobacteria</taxon>
        <taxon>Lysobacterales</taxon>
        <taxon>Rhodanobacteraceae</taxon>
        <taxon>Dokdonella</taxon>
    </lineage>
</organism>
<protein>
    <submittedName>
        <fullName evidence="1">Uncharacterized protein</fullName>
    </submittedName>
</protein>
<proteinExistence type="predicted"/>
<evidence type="ECO:0000313" key="1">
    <source>
        <dbReference type="EMBL" id="GAA0725540.1"/>
    </source>
</evidence>
<reference evidence="1 2" key="1">
    <citation type="journal article" date="2019" name="Int. J. Syst. Evol. Microbiol.">
        <title>The Global Catalogue of Microorganisms (GCM) 10K type strain sequencing project: providing services to taxonomists for standard genome sequencing and annotation.</title>
        <authorList>
            <consortium name="The Broad Institute Genomics Platform"/>
            <consortium name="The Broad Institute Genome Sequencing Center for Infectious Disease"/>
            <person name="Wu L."/>
            <person name="Ma J."/>
        </authorList>
    </citation>
    <scope>NUCLEOTIDE SEQUENCE [LARGE SCALE GENOMIC DNA]</scope>
    <source>
        <strain evidence="1 2">JCM 15421</strain>
    </source>
</reference>
<comment type="caution">
    <text evidence="1">The sequence shown here is derived from an EMBL/GenBank/DDBJ whole genome shotgun (WGS) entry which is preliminary data.</text>
</comment>
<evidence type="ECO:0000313" key="2">
    <source>
        <dbReference type="Proteomes" id="UP001501523"/>
    </source>
</evidence>
<keyword evidence="2" id="KW-1185">Reference proteome</keyword>
<dbReference type="EMBL" id="BAAAEU010000047">
    <property type="protein sequence ID" value="GAA0725540.1"/>
    <property type="molecule type" value="Genomic_DNA"/>
</dbReference>
<dbReference type="Proteomes" id="UP001501523">
    <property type="component" value="Unassembled WGS sequence"/>
</dbReference>
<accession>A0ABN1J128</accession>
<gene>
    <name evidence="1" type="ORF">GCM10009105_38480</name>
</gene>
<sequence>MGGCVEQRALPLIDALTERPADGAAVGAQLDDIDPALALFDTADGRLIHPERIDQVFLAHAPTDAHLA</sequence>